<dbReference type="GeneID" id="111016115"/>
<dbReference type="PANTHER" id="PTHR33493:SF29">
    <property type="entry name" value="LATE EMBRYOGENESIS ABUNDANT PROTEIN"/>
    <property type="match status" value="1"/>
</dbReference>
<evidence type="ECO:0000313" key="3">
    <source>
        <dbReference type="Proteomes" id="UP000504603"/>
    </source>
</evidence>
<dbReference type="Pfam" id="PF03760">
    <property type="entry name" value="LEA_1"/>
    <property type="match status" value="1"/>
</dbReference>
<dbReference type="KEGG" id="mcha:111016115"/>
<dbReference type="PANTHER" id="PTHR33493">
    <property type="entry name" value="LATE EMBRYOGENESIS ABUNDANT PROTEIN 6-RELATED"/>
    <property type="match status" value="1"/>
</dbReference>
<comment type="similarity">
    <text evidence="1">Belongs to the LEA type 1 family.</text>
</comment>
<evidence type="ECO:0000256" key="2">
    <source>
        <dbReference type="SAM" id="MobiDB-lite"/>
    </source>
</evidence>
<protein>
    <submittedName>
        <fullName evidence="4">Late embryogenesis abundant protein 6-like</fullName>
    </submittedName>
</protein>
<dbReference type="GO" id="GO:0009793">
    <property type="term" value="P:embryo development ending in seed dormancy"/>
    <property type="evidence" value="ECO:0007669"/>
    <property type="project" value="InterPro"/>
</dbReference>
<gene>
    <name evidence="4" type="primary">LOC111016115</name>
</gene>
<dbReference type="OrthoDB" id="1935860at2759"/>
<evidence type="ECO:0000256" key="1">
    <source>
        <dbReference type="ARBA" id="ARBA00010975"/>
    </source>
</evidence>
<name>A0A6J1CZ67_MOMCH</name>
<proteinExistence type="inferred from homology"/>
<dbReference type="AlphaFoldDB" id="A0A6J1CZ67"/>
<feature type="region of interest" description="Disordered" evidence="2">
    <location>
        <begin position="1"/>
        <end position="24"/>
    </location>
</feature>
<accession>A0A6J1CZ67</accession>
<keyword evidence="3" id="KW-1185">Reference proteome</keyword>
<dbReference type="RefSeq" id="XP_022147095.1">
    <property type="nucleotide sequence ID" value="XM_022291403.1"/>
</dbReference>
<reference evidence="4" key="1">
    <citation type="submission" date="2025-08" db="UniProtKB">
        <authorList>
            <consortium name="RefSeq"/>
        </authorList>
    </citation>
    <scope>IDENTIFICATION</scope>
    <source>
        <strain evidence="4">OHB3-1</strain>
    </source>
</reference>
<sequence>MQAVKDKLHDMSAMRKAKAEAKAEEKAEKELAKARVEVAHEVRLAREAEAAMDLHVAKAGEKAEREMAKYAHTHPTAFVAPGGTTNLAAAPVDVTMVGPPGTVDMTGTVPVKKML</sequence>
<organism evidence="3 4">
    <name type="scientific">Momordica charantia</name>
    <name type="common">Bitter gourd</name>
    <name type="synonym">Balsam pear</name>
    <dbReference type="NCBI Taxonomy" id="3673"/>
    <lineage>
        <taxon>Eukaryota</taxon>
        <taxon>Viridiplantae</taxon>
        <taxon>Streptophyta</taxon>
        <taxon>Embryophyta</taxon>
        <taxon>Tracheophyta</taxon>
        <taxon>Spermatophyta</taxon>
        <taxon>Magnoliopsida</taxon>
        <taxon>eudicotyledons</taxon>
        <taxon>Gunneridae</taxon>
        <taxon>Pentapetalae</taxon>
        <taxon>rosids</taxon>
        <taxon>fabids</taxon>
        <taxon>Cucurbitales</taxon>
        <taxon>Cucurbitaceae</taxon>
        <taxon>Momordiceae</taxon>
        <taxon>Momordica</taxon>
    </lineage>
</organism>
<dbReference type="Proteomes" id="UP000504603">
    <property type="component" value="Unplaced"/>
</dbReference>
<evidence type="ECO:0000313" key="4">
    <source>
        <dbReference type="RefSeq" id="XP_022147095.1"/>
    </source>
</evidence>
<dbReference type="InterPro" id="IPR005513">
    <property type="entry name" value="LEA_1"/>
</dbReference>